<dbReference type="Pfam" id="PF00636">
    <property type="entry name" value="Ribonuclease_3"/>
    <property type="match status" value="1"/>
</dbReference>
<dbReference type="InterPro" id="IPR000999">
    <property type="entry name" value="RNase_III_dom"/>
</dbReference>
<dbReference type="InterPro" id="IPR055417">
    <property type="entry name" value="UFD1_N1"/>
</dbReference>
<comment type="caution">
    <text evidence="3">The sequence shown here is derived from an EMBL/GenBank/DDBJ whole genome shotgun (WGS) entry which is preliminary data.</text>
</comment>
<dbReference type="InterPro" id="IPR036389">
    <property type="entry name" value="RNase_III_sf"/>
</dbReference>
<gene>
    <name evidence="3" type="ORF">PVK06_038847</name>
</gene>
<dbReference type="Pfam" id="PF03152">
    <property type="entry name" value="UFD1_N1"/>
    <property type="match status" value="1"/>
</dbReference>
<dbReference type="Pfam" id="PF21366">
    <property type="entry name" value="TRAFD1-XIAF1_ZnF"/>
    <property type="match status" value="1"/>
</dbReference>
<dbReference type="PROSITE" id="PS00517">
    <property type="entry name" value="RNASE_3_1"/>
    <property type="match status" value="1"/>
</dbReference>
<proteinExistence type="predicted"/>
<name>A0ABR0N198_GOSAR</name>
<dbReference type="SMART" id="SM00535">
    <property type="entry name" value="RIBOc"/>
    <property type="match status" value="1"/>
</dbReference>
<dbReference type="Gene3D" id="1.10.1520.10">
    <property type="entry name" value="Ribonuclease III domain"/>
    <property type="match status" value="1"/>
</dbReference>
<organism evidence="3 4">
    <name type="scientific">Gossypium arboreum</name>
    <name type="common">Tree cotton</name>
    <name type="synonym">Gossypium nanking</name>
    <dbReference type="NCBI Taxonomy" id="29729"/>
    <lineage>
        <taxon>Eukaryota</taxon>
        <taxon>Viridiplantae</taxon>
        <taxon>Streptophyta</taxon>
        <taxon>Embryophyta</taxon>
        <taxon>Tracheophyta</taxon>
        <taxon>Spermatophyta</taxon>
        <taxon>Magnoliopsida</taxon>
        <taxon>eudicotyledons</taxon>
        <taxon>Gunneridae</taxon>
        <taxon>Pentapetalae</taxon>
        <taxon>rosids</taxon>
        <taxon>malvids</taxon>
        <taxon>Malvales</taxon>
        <taxon>Malvaceae</taxon>
        <taxon>Malvoideae</taxon>
        <taxon>Gossypium</taxon>
    </lineage>
</organism>
<protein>
    <recommendedName>
        <fullName evidence="2">RNase III domain-containing protein</fullName>
    </recommendedName>
</protein>
<dbReference type="CDD" id="cd00593">
    <property type="entry name" value="RIBOc"/>
    <property type="match status" value="1"/>
</dbReference>
<keyword evidence="4" id="KW-1185">Reference proteome</keyword>
<dbReference type="PANTHER" id="PTHR14950">
    <property type="entry name" value="DICER-RELATED"/>
    <property type="match status" value="1"/>
</dbReference>
<dbReference type="Pfam" id="PF24842">
    <property type="entry name" value="UFD1_N2"/>
    <property type="match status" value="1"/>
</dbReference>
<sequence length="433" mass="48505">MTAITIETLKEQQQIIQQQSESAAESTQPLPSLDEVEQILGYEFNNKRLLEEAFTHASLGLGFSNERLEYVGDSVLNLLFTKQQFFEYPDLPPGALTRLRAANVDTEKLARAAVKHGLHRYLRHKKPLLKEQIRQFSEEIQRYPLHSNGLVDVPKALADLVESTIGADGEKENNRTTHSGVLEFTTDEGLVEIPPYIWSNLFLVDTPKAPFVEVRYVRLAKGTYAKLQPNGIGFSDLSNHKAILKTSLRQHGTLSQDDVLTIKYGELTYRLHALKLKPSTSISVLEIGIELDIVKLGVEVERTDQCVLQPLVFGTSEFGLVQEGNYMRTASVRWANKPYATPSLRLLRQMQHQASDCSLRINTCQFCGDMVQAGSSAMDAHDRLKGLSEHESICSSRTAPCNSCGRSIMLKDMDIHLIEVHQNECQANIAIQS</sequence>
<reference evidence="3 4" key="1">
    <citation type="submission" date="2023-03" db="EMBL/GenBank/DDBJ databases">
        <title>WGS of Gossypium arboreum.</title>
        <authorList>
            <person name="Yu D."/>
        </authorList>
    </citation>
    <scope>NUCLEOTIDE SEQUENCE [LARGE SCALE GENOMIC DNA]</scope>
    <source>
        <tissue evidence="3">Leaf</tissue>
    </source>
</reference>
<evidence type="ECO:0000313" key="4">
    <source>
        <dbReference type="Proteomes" id="UP001358586"/>
    </source>
</evidence>
<dbReference type="Gene3D" id="3.10.330.10">
    <property type="match status" value="1"/>
</dbReference>
<dbReference type="InterPro" id="IPR049439">
    <property type="entry name" value="TRAFD1-XIAF1_Znf"/>
</dbReference>
<dbReference type="InterPro" id="IPR055418">
    <property type="entry name" value="UFD1_N2"/>
</dbReference>
<accession>A0ABR0N198</accession>
<keyword evidence="1" id="KW-0378">Hydrolase</keyword>
<dbReference type="EMBL" id="JARKNE010000011">
    <property type="protein sequence ID" value="KAK5784324.1"/>
    <property type="molecule type" value="Genomic_DNA"/>
</dbReference>
<evidence type="ECO:0000313" key="3">
    <source>
        <dbReference type="EMBL" id="KAK5784324.1"/>
    </source>
</evidence>
<feature type="domain" description="RNase III" evidence="2">
    <location>
        <begin position="33"/>
        <end position="167"/>
    </location>
</feature>
<dbReference type="SUPFAM" id="SSF69065">
    <property type="entry name" value="RNase III domain-like"/>
    <property type="match status" value="1"/>
</dbReference>
<dbReference type="PANTHER" id="PTHR14950:SF54">
    <property type="entry name" value="RNASE II-LIKE 1"/>
    <property type="match status" value="1"/>
</dbReference>
<dbReference type="PROSITE" id="PS50142">
    <property type="entry name" value="RNASE_3_2"/>
    <property type="match status" value="1"/>
</dbReference>
<dbReference type="Proteomes" id="UP001358586">
    <property type="component" value="Chromosome 11"/>
</dbReference>
<evidence type="ECO:0000256" key="1">
    <source>
        <dbReference type="ARBA" id="ARBA00022801"/>
    </source>
</evidence>
<evidence type="ECO:0000259" key="2">
    <source>
        <dbReference type="PROSITE" id="PS50142"/>
    </source>
</evidence>